<dbReference type="PANTHER" id="PTHR21584">
    <property type="entry name" value="DIFFERENTIAL DISPLAY AND ACTIVATED BY P53 DDA3 /G2 S PHASE EXPRESSED 1"/>
    <property type="match status" value="1"/>
</dbReference>
<evidence type="ECO:0000313" key="8">
    <source>
        <dbReference type="Proteomes" id="UP001159641"/>
    </source>
</evidence>
<feature type="compositionally biased region" description="Polar residues" evidence="5">
    <location>
        <begin position="534"/>
        <end position="545"/>
    </location>
</feature>
<name>A0AB34HLQ2_ESCRO</name>
<dbReference type="Proteomes" id="UP001159641">
    <property type="component" value="Unassembled WGS sequence"/>
</dbReference>
<evidence type="ECO:0000256" key="4">
    <source>
        <dbReference type="ARBA" id="ARBA00023212"/>
    </source>
</evidence>
<dbReference type="InterPro" id="IPR032768">
    <property type="entry name" value="GTSE1_N"/>
</dbReference>
<comment type="caution">
    <text evidence="7">The sequence shown here is derived from an EMBL/GenBank/DDBJ whole genome shotgun (WGS) entry which is preliminary data.</text>
</comment>
<dbReference type="GO" id="GO:0008017">
    <property type="term" value="F:microtubule binding"/>
    <property type="evidence" value="ECO:0007669"/>
    <property type="project" value="TreeGrafter"/>
</dbReference>
<dbReference type="AlphaFoldDB" id="A0AB34HLQ2"/>
<feature type="compositionally biased region" description="Low complexity" evidence="5">
    <location>
        <begin position="510"/>
        <end position="519"/>
    </location>
</feature>
<dbReference type="InterPro" id="IPR026657">
    <property type="entry name" value="DDA3/GTSE-1"/>
</dbReference>
<comment type="subcellular location">
    <subcellularLocation>
        <location evidence="1">Cytoplasm</location>
        <location evidence="1">Cytoskeleton</location>
    </subcellularLocation>
</comment>
<dbReference type="EMBL" id="JAIQCJ010001201">
    <property type="protein sequence ID" value="KAJ8791810.1"/>
    <property type="molecule type" value="Genomic_DNA"/>
</dbReference>
<evidence type="ECO:0000256" key="5">
    <source>
        <dbReference type="SAM" id="MobiDB-lite"/>
    </source>
</evidence>
<dbReference type="PANTHER" id="PTHR21584:SF10">
    <property type="entry name" value="G2 AND S PHASE-EXPRESSED PROTEIN 1"/>
    <property type="match status" value="1"/>
</dbReference>
<proteinExistence type="predicted"/>
<evidence type="ECO:0000256" key="1">
    <source>
        <dbReference type="ARBA" id="ARBA00004245"/>
    </source>
</evidence>
<feature type="region of interest" description="Disordered" evidence="5">
    <location>
        <begin position="332"/>
        <end position="556"/>
    </location>
</feature>
<evidence type="ECO:0000259" key="6">
    <source>
        <dbReference type="Pfam" id="PF15259"/>
    </source>
</evidence>
<sequence length="556" mass="58652">MFPPPPATGHFLSGVPTSTLAPQHTAFHSVCPLGSALPGEQEHTARVCRTDEAARPGHSELAAEPGVEGFFPDSRSRIPFSTADRWKSVAVTDILLLADEKFDFDLSLSSSSANEDDEVFLGPVGHKERCIAASLELNHHIPEEPPLPASESPFTWSPLTGEKFVEVYKEAHLLALQIQSNGKARAAPAAKPEDPGSQGVDGFIQESKLKINLFERENEVKKSPKSLKRETYHLSDSPSRGPPPWGTQPPSGAALPAAPAQASRPRTPGPPRASCSSLPAEPSAAHPPDHAGTQKKATSKLLPPRASSLRGKSIPSALEKGVLTFQFTIFQPVKEKPASPSRMKILNEKDSHSSVPPDKRHAARDVASLPAGGNHVVQGKRSLPVPNKSGLKKTMLKPPGCAGSLARKSSSGSVSGVSASVYASPAAGKAKPRERPSIPVDSSQSNTSQSGRTGLALPRLCLQPGPAGVSCRQSQRPGVAESTAEQPRAPTRAALTQPQTPGQGGPGLNSHLSLSQSSQMNKTGSTRRGDSRLNSKTKAMPSPTNHFKIPKCSTGK</sequence>
<feature type="compositionally biased region" description="Low complexity" evidence="5">
    <location>
        <begin position="402"/>
        <end position="428"/>
    </location>
</feature>
<feature type="compositionally biased region" description="Basic and acidic residues" evidence="5">
    <location>
        <begin position="218"/>
        <end position="233"/>
    </location>
</feature>
<keyword evidence="4" id="KW-0206">Cytoskeleton</keyword>
<protein>
    <recommendedName>
        <fullName evidence="6">G2 and S phase-expressed protein 1 N-terminal domain-containing protein</fullName>
    </recommendedName>
</protein>
<evidence type="ECO:0000256" key="2">
    <source>
        <dbReference type="ARBA" id="ARBA00022490"/>
    </source>
</evidence>
<organism evidence="7 8">
    <name type="scientific">Eschrichtius robustus</name>
    <name type="common">California gray whale</name>
    <name type="synonym">Eschrichtius gibbosus</name>
    <dbReference type="NCBI Taxonomy" id="9764"/>
    <lineage>
        <taxon>Eukaryota</taxon>
        <taxon>Metazoa</taxon>
        <taxon>Chordata</taxon>
        <taxon>Craniata</taxon>
        <taxon>Vertebrata</taxon>
        <taxon>Euteleostomi</taxon>
        <taxon>Mammalia</taxon>
        <taxon>Eutheria</taxon>
        <taxon>Laurasiatheria</taxon>
        <taxon>Artiodactyla</taxon>
        <taxon>Whippomorpha</taxon>
        <taxon>Cetacea</taxon>
        <taxon>Mysticeti</taxon>
        <taxon>Eschrichtiidae</taxon>
        <taxon>Eschrichtius</taxon>
    </lineage>
</organism>
<feature type="compositionally biased region" description="Low complexity" evidence="5">
    <location>
        <begin position="248"/>
        <end position="266"/>
    </location>
</feature>
<dbReference type="GO" id="GO:0005881">
    <property type="term" value="C:cytoplasmic microtubule"/>
    <property type="evidence" value="ECO:0007669"/>
    <property type="project" value="TreeGrafter"/>
</dbReference>
<feature type="compositionally biased region" description="Basic and acidic residues" evidence="5">
    <location>
        <begin position="345"/>
        <end position="364"/>
    </location>
</feature>
<keyword evidence="3" id="KW-0597">Phosphoprotein</keyword>
<reference evidence="7 8" key="1">
    <citation type="submission" date="2022-11" db="EMBL/GenBank/DDBJ databases">
        <title>Whole genome sequence of Eschrichtius robustus ER-17-0199.</title>
        <authorList>
            <person name="Bruniche-Olsen A."/>
            <person name="Black A.N."/>
            <person name="Fields C.J."/>
            <person name="Walden K."/>
            <person name="Dewoody J.A."/>
        </authorList>
    </citation>
    <scope>NUCLEOTIDE SEQUENCE [LARGE SCALE GENOMIC DNA]</scope>
    <source>
        <strain evidence="7">ER-17-0199</strain>
        <tissue evidence="7">Blubber</tissue>
    </source>
</reference>
<feature type="region of interest" description="Disordered" evidence="5">
    <location>
        <begin position="218"/>
        <end position="314"/>
    </location>
</feature>
<feature type="domain" description="G2 and S phase-expressed protein 1 N-terminal" evidence="6">
    <location>
        <begin position="94"/>
        <end position="237"/>
    </location>
</feature>
<keyword evidence="8" id="KW-1185">Reference proteome</keyword>
<gene>
    <name evidence="7" type="ORF">J1605_020532</name>
</gene>
<dbReference type="Pfam" id="PF15259">
    <property type="entry name" value="GTSE1_N"/>
    <property type="match status" value="1"/>
</dbReference>
<evidence type="ECO:0000313" key="7">
    <source>
        <dbReference type="EMBL" id="KAJ8791810.1"/>
    </source>
</evidence>
<accession>A0AB34HLQ2</accession>
<feature type="compositionally biased region" description="Polar residues" evidence="5">
    <location>
        <begin position="440"/>
        <end position="452"/>
    </location>
</feature>
<evidence type="ECO:0000256" key="3">
    <source>
        <dbReference type="ARBA" id="ARBA00022553"/>
    </source>
</evidence>
<keyword evidence="2" id="KW-0963">Cytoplasm</keyword>